<organism evidence="1 2">
    <name type="scientific">Desulfonatronospira thiodismutans ASO3-1</name>
    <dbReference type="NCBI Taxonomy" id="555779"/>
    <lineage>
        <taxon>Bacteria</taxon>
        <taxon>Pseudomonadati</taxon>
        <taxon>Thermodesulfobacteriota</taxon>
        <taxon>Desulfovibrionia</taxon>
        <taxon>Desulfovibrionales</taxon>
        <taxon>Desulfonatronovibrionaceae</taxon>
        <taxon>Desulfonatronospira</taxon>
    </lineage>
</organism>
<proteinExistence type="predicted"/>
<accession>D6SPZ5</accession>
<dbReference type="Pfam" id="PF08665">
    <property type="entry name" value="PglZ"/>
    <property type="match status" value="1"/>
</dbReference>
<dbReference type="NCBIfam" id="NF033449">
    <property type="entry name" value="BREX_PglZ_3"/>
    <property type="match status" value="1"/>
</dbReference>
<dbReference type="EMBL" id="ACJN02000002">
    <property type="protein sequence ID" value="EFI34821.1"/>
    <property type="molecule type" value="Genomic_DNA"/>
</dbReference>
<comment type="caution">
    <text evidence="1">The sequence shown here is derived from an EMBL/GenBank/DDBJ whole genome shotgun (WGS) entry which is preliminary data.</text>
</comment>
<dbReference type="RefSeq" id="WP_008870135.1">
    <property type="nucleotide sequence ID" value="NZ_ACJN02000002.1"/>
</dbReference>
<name>D6SPZ5_9BACT</name>
<dbReference type="Proteomes" id="UP000005496">
    <property type="component" value="Unassembled WGS sequence"/>
</dbReference>
<protein>
    <submittedName>
        <fullName evidence="1">PglZ domain protein</fullName>
    </submittedName>
</protein>
<dbReference type="OrthoDB" id="9769734at2"/>
<gene>
    <name evidence="1" type="ORF">Dthio_PD2209</name>
</gene>
<reference evidence="1" key="1">
    <citation type="submission" date="2010-05" db="EMBL/GenBank/DDBJ databases">
        <title>The draft genome of Desulfonatronospira thiodismutans ASO3-1.</title>
        <authorList>
            <consortium name="US DOE Joint Genome Institute (JGI-PGF)"/>
            <person name="Lucas S."/>
            <person name="Copeland A."/>
            <person name="Lapidus A."/>
            <person name="Cheng J.-F."/>
            <person name="Bruce D."/>
            <person name="Goodwin L."/>
            <person name="Pitluck S."/>
            <person name="Chertkov O."/>
            <person name="Brettin T."/>
            <person name="Detter J.C."/>
            <person name="Han C."/>
            <person name="Land M.L."/>
            <person name="Hauser L."/>
            <person name="Kyrpides N."/>
            <person name="Mikhailova N."/>
            <person name="Muyzer G."/>
            <person name="Woyke T."/>
        </authorList>
    </citation>
    <scope>NUCLEOTIDE SEQUENCE [LARGE SCALE GENOMIC DNA]</scope>
    <source>
        <strain evidence="1">ASO3-1</strain>
    </source>
</reference>
<evidence type="ECO:0000313" key="2">
    <source>
        <dbReference type="Proteomes" id="UP000005496"/>
    </source>
</evidence>
<evidence type="ECO:0000313" key="1">
    <source>
        <dbReference type="EMBL" id="EFI34821.1"/>
    </source>
</evidence>
<dbReference type="AlphaFoldDB" id="D6SPZ5"/>
<keyword evidence="2" id="KW-1185">Reference proteome</keyword>
<dbReference type="InterPro" id="IPR017850">
    <property type="entry name" value="Alkaline_phosphatase_core_sf"/>
</dbReference>
<dbReference type="SUPFAM" id="SSF53649">
    <property type="entry name" value="Alkaline phosphatase-like"/>
    <property type="match status" value="1"/>
</dbReference>
<dbReference type="eggNOG" id="COG1524">
    <property type="taxonomic scope" value="Bacteria"/>
</dbReference>
<sequence length="667" mass="75592">MTGWREHILADFSPGTVGLTLVADPDGLLLEAGMLERIQERGFALIPFESHVEFRFAFESSFRSKWDENLEKEQAVVVHVTQDDLQTLPYDLLQAGRRLHFSLAGIFPNFSYPVLAALDKSDLDALYLAQKDLASERLGDRSSKDFILRHVYSIAPELLKHTADLLRMLLRMHYRQIHLPSLFQEHLIQEIEKNGRFSDWPLGTIVPDREAFLAFLQERWEYFIQQKSSQQIASLQENRGVFNPVYPGPVDLPFEHHDVRVYLDTLFLDGLLEPVDHPQSQALSETWVSLGVRIDPEADRIKRLEKLYSSLRDDLPGQQARHGKWLTFARSWAELLALWLQTDKEPVPGIEDKIRAVQLELDNTLAVWAENKLGGLINLPPVPPVMLHHIPRFLARSLEQTQGGKVALVVLDGLSFDQWVTMRKVLALNTDFLFRENAVFAWLPTTTSISRQALFAGRPPVFFPDSIHTTGKEAYLWRQFWADHGIKEQETVYARGLGDDITDELHHQLVSPQTRVAGLVVDKVDRIMHGMELGLSGMHNQIRQWAGQPFLGYLLDVLLQAGYQVFLTSDHGNIQAAGCGRPAEGALAASRGERVRIFRDPALRERVASSFPEAIAWSGSGLPEDVFPLIAPHRQAFVSNTRQLVCHGGISLEELVVPLVQIERKQT</sequence>